<sequence length="219" mass="25070">MDAESRQCPLDTRDGYDNLTGRIMNNLNPREDDGSKPDRFGLPDAAVTSELIRGCAAGDRAAMQEIYELCSDRVYSLMVRMVGQQDADDVTQQVFMQMFRKLDQFSGESKLETWLYRLATNEALQFIRKRKRQTLEPIVSEPVSTAPDRRLKSEDIEMLEMGLSRLDPELRAILSLKEEQGLSYNEIAHALEIPEGTVGSRLNRARKELREELLKLGWE</sequence>
<dbReference type="NCBIfam" id="TIGR02937">
    <property type="entry name" value="sigma70-ECF"/>
    <property type="match status" value="1"/>
</dbReference>
<evidence type="ECO:0000256" key="3">
    <source>
        <dbReference type="ARBA" id="ARBA00023082"/>
    </source>
</evidence>
<evidence type="ECO:0000259" key="7">
    <source>
        <dbReference type="Pfam" id="PF08281"/>
    </source>
</evidence>
<keyword evidence="2" id="KW-0805">Transcription regulation</keyword>
<dbReference type="InterPro" id="IPR039425">
    <property type="entry name" value="RNA_pol_sigma-70-like"/>
</dbReference>
<feature type="domain" description="RNA polymerase sigma-70 region 2" evidence="6">
    <location>
        <begin position="67"/>
        <end position="132"/>
    </location>
</feature>
<dbReference type="PANTHER" id="PTHR43133:SF46">
    <property type="entry name" value="RNA POLYMERASE SIGMA-70 FACTOR ECF SUBFAMILY"/>
    <property type="match status" value="1"/>
</dbReference>
<reference evidence="8 9" key="1">
    <citation type="submission" date="2019-02" db="EMBL/GenBank/DDBJ databases">
        <title>Deep-cultivation of Planctomycetes and their phenomic and genomic characterization uncovers novel biology.</title>
        <authorList>
            <person name="Wiegand S."/>
            <person name="Jogler M."/>
            <person name="Boedeker C."/>
            <person name="Pinto D."/>
            <person name="Vollmers J."/>
            <person name="Rivas-Marin E."/>
            <person name="Kohn T."/>
            <person name="Peeters S.H."/>
            <person name="Heuer A."/>
            <person name="Rast P."/>
            <person name="Oberbeckmann S."/>
            <person name="Bunk B."/>
            <person name="Jeske O."/>
            <person name="Meyerdierks A."/>
            <person name="Storesund J.E."/>
            <person name="Kallscheuer N."/>
            <person name="Luecker S."/>
            <person name="Lage O.M."/>
            <person name="Pohl T."/>
            <person name="Merkel B.J."/>
            <person name="Hornburger P."/>
            <person name="Mueller R.-W."/>
            <person name="Bruemmer F."/>
            <person name="Labrenz M."/>
            <person name="Spormann A.M."/>
            <person name="Op Den Camp H."/>
            <person name="Overmann J."/>
            <person name="Amann R."/>
            <person name="Jetten M.S.M."/>
            <person name="Mascher T."/>
            <person name="Medema M.H."/>
            <person name="Devos D.P."/>
            <person name="Kaster A.-K."/>
            <person name="Ovreas L."/>
            <person name="Rohde M."/>
            <person name="Galperin M.Y."/>
            <person name="Jogler C."/>
        </authorList>
    </citation>
    <scope>NUCLEOTIDE SEQUENCE [LARGE SCALE GENOMIC DNA]</scope>
    <source>
        <strain evidence="8 9">Poly41</strain>
    </source>
</reference>
<name>A0A5C6DQA0_9BACT</name>
<keyword evidence="4" id="KW-0804">Transcription</keyword>
<dbReference type="InterPro" id="IPR007627">
    <property type="entry name" value="RNA_pol_sigma70_r2"/>
</dbReference>
<dbReference type="AlphaFoldDB" id="A0A5C6DQA0"/>
<dbReference type="InterPro" id="IPR013324">
    <property type="entry name" value="RNA_pol_sigma_r3/r4-like"/>
</dbReference>
<dbReference type="InterPro" id="IPR013249">
    <property type="entry name" value="RNA_pol_sigma70_r4_t2"/>
</dbReference>
<protein>
    <submittedName>
        <fullName evidence="8">ECF RNA polymerase sigma factor SigE</fullName>
    </submittedName>
</protein>
<evidence type="ECO:0000256" key="2">
    <source>
        <dbReference type="ARBA" id="ARBA00023015"/>
    </source>
</evidence>
<evidence type="ECO:0000256" key="1">
    <source>
        <dbReference type="ARBA" id="ARBA00010641"/>
    </source>
</evidence>
<dbReference type="InterPro" id="IPR036388">
    <property type="entry name" value="WH-like_DNA-bd_sf"/>
</dbReference>
<keyword evidence="9" id="KW-1185">Reference proteome</keyword>
<dbReference type="InterPro" id="IPR013325">
    <property type="entry name" value="RNA_pol_sigma_r2"/>
</dbReference>
<dbReference type="Pfam" id="PF04542">
    <property type="entry name" value="Sigma70_r2"/>
    <property type="match status" value="1"/>
</dbReference>
<dbReference type="SUPFAM" id="SSF88659">
    <property type="entry name" value="Sigma3 and sigma4 domains of RNA polymerase sigma factors"/>
    <property type="match status" value="1"/>
</dbReference>
<accession>A0A5C6DQA0</accession>
<feature type="domain" description="RNA polymerase sigma factor 70 region 4 type 2" evidence="7">
    <location>
        <begin position="157"/>
        <end position="209"/>
    </location>
</feature>
<dbReference type="Pfam" id="PF08281">
    <property type="entry name" value="Sigma70_r4_2"/>
    <property type="match status" value="1"/>
</dbReference>
<evidence type="ECO:0000256" key="5">
    <source>
        <dbReference type="SAM" id="MobiDB-lite"/>
    </source>
</evidence>
<dbReference type="InterPro" id="IPR014284">
    <property type="entry name" value="RNA_pol_sigma-70_dom"/>
</dbReference>
<dbReference type="Gene3D" id="1.10.1740.10">
    <property type="match status" value="1"/>
</dbReference>
<dbReference type="GO" id="GO:0003677">
    <property type="term" value="F:DNA binding"/>
    <property type="evidence" value="ECO:0007669"/>
    <property type="project" value="InterPro"/>
</dbReference>
<evidence type="ECO:0000256" key="4">
    <source>
        <dbReference type="ARBA" id="ARBA00023163"/>
    </source>
</evidence>
<dbReference type="Gene3D" id="1.10.10.10">
    <property type="entry name" value="Winged helix-like DNA-binding domain superfamily/Winged helix DNA-binding domain"/>
    <property type="match status" value="1"/>
</dbReference>
<comment type="similarity">
    <text evidence="1">Belongs to the sigma-70 factor family. ECF subfamily.</text>
</comment>
<gene>
    <name evidence="8" type="primary">sigE_4</name>
    <name evidence="8" type="ORF">Poly41_22770</name>
</gene>
<feature type="compositionally biased region" description="Basic and acidic residues" evidence="5">
    <location>
        <begin position="29"/>
        <end position="38"/>
    </location>
</feature>
<dbReference type="GO" id="GO:0016987">
    <property type="term" value="F:sigma factor activity"/>
    <property type="evidence" value="ECO:0007669"/>
    <property type="project" value="UniProtKB-KW"/>
</dbReference>
<dbReference type="Proteomes" id="UP000319143">
    <property type="component" value="Unassembled WGS sequence"/>
</dbReference>
<proteinExistence type="inferred from homology"/>
<organism evidence="8 9">
    <name type="scientific">Novipirellula artificiosorum</name>
    <dbReference type="NCBI Taxonomy" id="2528016"/>
    <lineage>
        <taxon>Bacteria</taxon>
        <taxon>Pseudomonadati</taxon>
        <taxon>Planctomycetota</taxon>
        <taxon>Planctomycetia</taxon>
        <taxon>Pirellulales</taxon>
        <taxon>Pirellulaceae</taxon>
        <taxon>Novipirellula</taxon>
    </lineage>
</organism>
<evidence type="ECO:0000313" key="9">
    <source>
        <dbReference type="Proteomes" id="UP000319143"/>
    </source>
</evidence>
<evidence type="ECO:0000259" key="6">
    <source>
        <dbReference type="Pfam" id="PF04542"/>
    </source>
</evidence>
<dbReference type="PANTHER" id="PTHR43133">
    <property type="entry name" value="RNA POLYMERASE ECF-TYPE SIGMA FACTO"/>
    <property type="match status" value="1"/>
</dbReference>
<dbReference type="SUPFAM" id="SSF88946">
    <property type="entry name" value="Sigma2 domain of RNA polymerase sigma factors"/>
    <property type="match status" value="1"/>
</dbReference>
<dbReference type="CDD" id="cd06171">
    <property type="entry name" value="Sigma70_r4"/>
    <property type="match status" value="1"/>
</dbReference>
<dbReference type="GO" id="GO:0006352">
    <property type="term" value="P:DNA-templated transcription initiation"/>
    <property type="evidence" value="ECO:0007669"/>
    <property type="project" value="InterPro"/>
</dbReference>
<feature type="region of interest" description="Disordered" evidence="5">
    <location>
        <begin position="19"/>
        <end position="38"/>
    </location>
</feature>
<dbReference type="EMBL" id="SJPV01000003">
    <property type="protein sequence ID" value="TWU39453.1"/>
    <property type="molecule type" value="Genomic_DNA"/>
</dbReference>
<evidence type="ECO:0000313" key="8">
    <source>
        <dbReference type="EMBL" id="TWU39453.1"/>
    </source>
</evidence>
<comment type="caution">
    <text evidence="8">The sequence shown here is derived from an EMBL/GenBank/DDBJ whole genome shotgun (WGS) entry which is preliminary data.</text>
</comment>
<keyword evidence="3" id="KW-0731">Sigma factor</keyword>